<evidence type="ECO:0000313" key="8">
    <source>
        <dbReference type="Proteomes" id="UP000285112"/>
    </source>
</evidence>
<evidence type="ECO:0000259" key="4">
    <source>
        <dbReference type="Pfam" id="PF00550"/>
    </source>
</evidence>
<dbReference type="Gene3D" id="3.40.50.720">
    <property type="entry name" value="NAD(P)-binding Rossmann-like Domain"/>
    <property type="match status" value="1"/>
</dbReference>
<dbReference type="InterPro" id="IPR020845">
    <property type="entry name" value="AMP-binding_CS"/>
</dbReference>
<evidence type="ECO:0000259" key="3">
    <source>
        <dbReference type="Pfam" id="PF00501"/>
    </source>
</evidence>
<proteinExistence type="predicted"/>
<evidence type="ECO:0000256" key="1">
    <source>
        <dbReference type="ARBA" id="ARBA00022450"/>
    </source>
</evidence>
<protein>
    <submittedName>
        <fullName evidence="7">Amino acid adenylation domain-containing protein</fullName>
    </submittedName>
</protein>
<dbReference type="Pfam" id="PF07993">
    <property type="entry name" value="NAD_binding_4"/>
    <property type="match status" value="1"/>
</dbReference>
<dbReference type="InterPro" id="IPR010071">
    <property type="entry name" value="AA_adenyl_dom"/>
</dbReference>
<dbReference type="InterPro" id="IPR013120">
    <property type="entry name" value="FAR_NAD-bd"/>
</dbReference>
<keyword evidence="2" id="KW-0597">Phosphoprotein</keyword>
<dbReference type="InterPro" id="IPR009081">
    <property type="entry name" value="PP-bd_ACP"/>
</dbReference>
<keyword evidence="8" id="KW-1185">Reference proteome</keyword>
<dbReference type="OrthoDB" id="2472181at2"/>
<dbReference type="NCBIfam" id="TIGR01733">
    <property type="entry name" value="AA-adenyl-dom"/>
    <property type="match status" value="1"/>
</dbReference>
<dbReference type="Pfam" id="PF13193">
    <property type="entry name" value="AMP-binding_C"/>
    <property type="match status" value="1"/>
</dbReference>
<dbReference type="Proteomes" id="UP000285112">
    <property type="component" value="Unassembled WGS sequence"/>
</dbReference>
<reference evidence="7 8" key="1">
    <citation type="submission" date="2018-09" db="EMBL/GenBank/DDBJ databases">
        <title>YIM PH 21725 draft genome.</title>
        <authorList>
            <person name="Miao C."/>
        </authorList>
    </citation>
    <scope>NUCLEOTIDE SEQUENCE [LARGE SCALE GENOMIC DNA]</scope>
    <source>
        <strain evidence="8">YIM PH21725</strain>
    </source>
</reference>
<dbReference type="Gene3D" id="2.30.38.10">
    <property type="entry name" value="Luciferase, Domain 3"/>
    <property type="match status" value="1"/>
</dbReference>
<dbReference type="SUPFAM" id="SSF56801">
    <property type="entry name" value="Acetyl-CoA synthetase-like"/>
    <property type="match status" value="1"/>
</dbReference>
<dbReference type="PANTHER" id="PTHR44845">
    <property type="entry name" value="CARRIER DOMAIN-CONTAINING PROTEIN"/>
    <property type="match status" value="1"/>
</dbReference>
<dbReference type="Gene3D" id="1.10.1200.10">
    <property type="entry name" value="ACP-like"/>
    <property type="match status" value="1"/>
</dbReference>
<name>A0A419IB72_9PSEU</name>
<gene>
    <name evidence="7" type="ORF">D5S19_02245</name>
</gene>
<dbReference type="NCBIfam" id="TIGR01746">
    <property type="entry name" value="Thioester-redct"/>
    <property type="match status" value="1"/>
</dbReference>
<comment type="caution">
    <text evidence="7">The sequence shown here is derived from an EMBL/GenBank/DDBJ whole genome shotgun (WGS) entry which is preliminary data.</text>
</comment>
<feature type="domain" description="AMP-dependent synthetase/ligase" evidence="3">
    <location>
        <begin position="3"/>
        <end position="334"/>
    </location>
</feature>
<evidence type="ECO:0000259" key="5">
    <source>
        <dbReference type="Pfam" id="PF07993"/>
    </source>
</evidence>
<dbReference type="SUPFAM" id="SSF47336">
    <property type="entry name" value="ACP-like"/>
    <property type="match status" value="1"/>
</dbReference>
<dbReference type="Gene3D" id="3.40.50.980">
    <property type="match status" value="2"/>
</dbReference>
<dbReference type="AlphaFoldDB" id="A0A419IB72"/>
<sequence>MHHGTRLTYGDLKDLSDALARRLRAVNVRAGDAVGVVGRRSVDALVAFLGILKAGAVYVPLEDTAPPYRLQAMADEAGVHTVVTLPGSVCRLRRVRTRLDVADLDSPRSVADMPAEVEVAATDCAYVMFTSGSTGYPKPVAIPHRGVVRLAFSDLVSQRPRPGDRVLHAYGLSSDASTIEIWAALLNGACLVLIDREELLAPHVLESRLVVERVSIAYLTTGVLHRIARTRPQALRTLRFVSAGGEALDSRLAGAVLAACPDTILVNFYGPTENSVVSTAYQVRELPAGEPTVPIGRPLENSLCCVVSDDGTLAATGEEGELLVGGDGLALGYLGDPDLTAERFPAHAGVPGGRLYRTGDRAIRRADGHLEYRGRTDRQVKLRGHRIELDEVEARLQAHDAVGEAVVDLCDDDLTGYVTPARPGETVPVDQVRQHLAAWLPAAAVPTQLFEVAEFPVTAAGKVDRKRLHDLALPTLPSLSPATPVYQGLTGALATIWQTVLQVCPKPEDEFHALGGDSLLAAEVVTRTLATLGLDAQYGSALIRSLLQTPTLNGFTQAVETVQVHRSAGTPSPVDFAAEGRLGFVLPRPQEPAPSWRRPRAVLVTGTSGFVGAYLLDRFLRTTDAVVYCPVRARDRSHARRRVLANLTRYGLEQPASEDRIVGIPANLNTPGLGMKTGEFDHLADTLDLIVHSAAHVNFLYPYDALSAANVDGTRQIVKLAARRGVPVHFLSTIAVVAGFGTAGIRHVDEDLPLEHPDRLTMGYAESKWVAEKMLQDAAGQGLPIAIYRPYEITGDQRTGACNTETAICSLFKTIAETGLAPTIPLPLDFVPVDYLADAIVHIATTRATTRTTYHLTNPRPAALHHMLDRMRATGHRIHERPYHEWVTELVRYVAQNPTSPTAPFVSLCVDRSNKADISVKEMYFTGTFPELGRVNVDRDLAGSGLHCPPVDAHLLDRYLEFFYSAGYLGRPLANGSLRTGKTL</sequence>
<feature type="domain" description="Thioester reductase (TE)" evidence="5">
    <location>
        <begin position="604"/>
        <end position="840"/>
    </location>
</feature>
<dbReference type="Pfam" id="PF00550">
    <property type="entry name" value="PP-binding"/>
    <property type="match status" value="1"/>
</dbReference>
<dbReference type="Pfam" id="PF00501">
    <property type="entry name" value="AMP-binding"/>
    <property type="match status" value="1"/>
</dbReference>
<dbReference type="InterPro" id="IPR025110">
    <property type="entry name" value="AMP-bd_C"/>
</dbReference>
<dbReference type="InterPro" id="IPR045851">
    <property type="entry name" value="AMP-bd_C_sf"/>
</dbReference>
<keyword evidence="1" id="KW-0596">Phosphopantetheine</keyword>
<dbReference type="Gene3D" id="3.30.300.30">
    <property type="match status" value="1"/>
</dbReference>
<accession>A0A419IB72</accession>
<dbReference type="InterPro" id="IPR036736">
    <property type="entry name" value="ACP-like_sf"/>
</dbReference>
<dbReference type="PANTHER" id="PTHR44845:SF6">
    <property type="entry name" value="BETA-ALANINE-ACTIVATING ENZYME"/>
    <property type="match status" value="1"/>
</dbReference>
<dbReference type="InterPro" id="IPR000873">
    <property type="entry name" value="AMP-dep_synth/lig_dom"/>
</dbReference>
<evidence type="ECO:0000313" key="7">
    <source>
        <dbReference type="EMBL" id="RJQ91305.1"/>
    </source>
</evidence>
<dbReference type="InterPro" id="IPR036291">
    <property type="entry name" value="NAD(P)-bd_dom_sf"/>
</dbReference>
<organism evidence="7 8">
    <name type="scientific">Amycolatopsis panacis</name>
    <dbReference type="NCBI Taxonomy" id="2340917"/>
    <lineage>
        <taxon>Bacteria</taxon>
        <taxon>Bacillati</taxon>
        <taxon>Actinomycetota</taxon>
        <taxon>Actinomycetes</taxon>
        <taxon>Pseudonocardiales</taxon>
        <taxon>Pseudonocardiaceae</taxon>
        <taxon>Amycolatopsis</taxon>
    </lineage>
</organism>
<dbReference type="PROSITE" id="PS00455">
    <property type="entry name" value="AMP_BINDING"/>
    <property type="match status" value="1"/>
</dbReference>
<dbReference type="EMBL" id="QZFV01000021">
    <property type="protein sequence ID" value="RJQ91305.1"/>
    <property type="molecule type" value="Genomic_DNA"/>
</dbReference>
<feature type="domain" description="AMP-binding enzyme C-terminal" evidence="6">
    <location>
        <begin position="391"/>
        <end position="462"/>
    </location>
</feature>
<evidence type="ECO:0000256" key="2">
    <source>
        <dbReference type="ARBA" id="ARBA00022553"/>
    </source>
</evidence>
<evidence type="ECO:0000259" key="6">
    <source>
        <dbReference type="Pfam" id="PF13193"/>
    </source>
</evidence>
<dbReference type="CDD" id="cd05235">
    <property type="entry name" value="SDR_e1"/>
    <property type="match status" value="1"/>
</dbReference>
<dbReference type="InterPro" id="IPR010080">
    <property type="entry name" value="Thioester_reductase-like_dom"/>
</dbReference>
<feature type="domain" description="Carrier" evidence="4">
    <location>
        <begin position="492"/>
        <end position="535"/>
    </location>
</feature>
<dbReference type="SUPFAM" id="SSF51735">
    <property type="entry name" value="NAD(P)-binding Rossmann-fold domains"/>
    <property type="match status" value="1"/>
</dbReference>